<organism evidence="2 3">
    <name type="scientific">Halodesulfovibrio aestuarii</name>
    <dbReference type="NCBI Taxonomy" id="126333"/>
    <lineage>
        <taxon>Bacteria</taxon>
        <taxon>Pseudomonadati</taxon>
        <taxon>Thermodesulfobacteriota</taxon>
        <taxon>Desulfovibrionia</taxon>
        <taxon>Desulfovibrionales</taxon>
        <taxon>Desulfovibrionaceae</taxon>
        <taxon>Halodesulfovibrio</taxon>
    </lineage>
</organism>
<accession>A0A8G2F7U7</accession>
<sequence length="253" mass="28857">MIFREDGTIKYTLTRSNRAKHVRLKITRTKGLEIVVPETFKKAWLTPILEKRIEWIRKVAKRLELPASIGEMPPLIPEKIFLNALNYEYAVRCVSPTTISTKLVDAEKIIRTATGVLSIEVDGGILLPNTVTDEVQAELLRCWLVRCGKEYLPELLEEASAQVGIPYKKVQIRLQKGRWGSCSGRGTISLNARLLLLPADLLQYILLHELAHVRHPNHSHAYWNFLATLDARALENDRAMNDAWKHIPLCFSM</sequence>
<dbReference type="RefSeq" id="WP_020001412.1">
    <property type="nucleotide sequence ID" value="NZ_CP192219.1"/>
</dbReference>
<dbReference type="PANTHER" id="PTHR30399:SF1">
    <property type="entry name" value="UTP PYROPHOSPHATASE"/>
    <property type="match status" value="1"/>
</dbReference>
<protein>
    <recommendedName>
        <fullName evidence="1">YgjP-like metallopeptidase domain-containing protein</fullName>
    </recommendedName>
</protein>
<evidence type="ECO:0000313" key="3">
    <source>
        <dbReference type="Proteomes" id="UP000184001"/>
    </source>
</evidence>
<name>A0A8G2F7U7_9BACT</name>
<dbReference type="EMBL" id="FQZR01000002">
    <property type="protein sequence ID" value="SHI54814.1"/>
    <property type="molecule type" value="Genomic_DNA"/>
</dbReference>
<feature type="domain" description="YgjP-like metallopeptidase" evidence="1">
    <location>
        <begin position="20"/>
        <end position="239"/>
    </location>
</feature>
<dbReference type="InterPro" id="IPR053136">
    <property type="entry name" value="UTP_pyrophosphatase-like"/>
</dbReference>
<proteinExistence type="predicted"/>
<evidence type="ECO:0000313" key="2">
    <source>
        <dbReference type="EMBL" id="SHI54814.1"/>
    </source>
</evidence>
<comment type="caution">
    <text evidence="2">The sequence shown here is derived from an EMBL/GenBank/DDBJ whole genome shotgun (WGS) entry which is preliminary data.</text>
</comment>
<gene>
    <name evidence="2" type="ORF">SAMN05660830_00271</name>
</gene>
<reference evidence="2 3" key="1">
    <citation type="submission" date="2016-11" db="EMBL/GenBank/DDBJ databases">
        <authorList>
            <person name="Varghese N."/>
            <person name="Submissions S."/>
        </authorList>
    </citation>
    <scope>NUCLEOTIDE SEQUENCE [LARGE SCALE GENOMIC DNA]</scope>
    <source>
        <strain evidence="2 3">DSM 17919</strain>
    </source>
</reference>
<dbReference type="Proteomes" id="UP000184001">
    <property type="component" value="Unassembled WGS sequence"/>
</dbReference>
<dbReference type="InterPro" id="IPR002725">
    <property type="entry name" value="YgjP-like_metallopeptidase"/>
</dbReference>
<dbReference type="PANTHER" id="PTHR30399">
    <property type="entry name" value="UNCHARACTERIZED PROTEIN YGJP"/>
    <property type="match status" value="1"/>
</dbReference>
<dbReference type="Pfam" id="PF01863">
    <property type="entry name" value="YgjP-like"/>
    <property type="match status" value="1"/>
</dbReference>
<dbReference type="AlphaFoldDB" id="A0A8G2F7U7"/>
<dbReference type="Gene3D" id="3.30.2010.10">
    <property type="entry name" value="Metalloproteases ('zincins'), catalytic domain"/>
    <property type="match status" value="1"/>
</dbReference>
<evidence type="ECO:0000259" key="1">
    <source>
        <dbReference type="Pfam" id="PF01863"/>
    </source>
</evidence>
<dbReference type="CDD" id="cd07344">
    <property type="entry name" value="M48_yhfN_like"/>
    <property type="match status" value="1"/>
</dbReference>